<proteinExistence type="predicted"/>
<feature type="non-terminal residue" evidence="1">
    <location>
        <position position="272"/>
    </location>
</feature>
<reference evidence="1" key="2">
    <citation type="submission" date="2021-08" db="EMBL/GenBank/DDBJ databases">
        <authorList>
            <person name="Gostincar C."/>
            <person name="Sun X."/>
            <person name="Song Z."/>
            <person name="Gunde-Cimerman N."/>
        </authorList>
    </citation>
    <scope>NUCLEOTIDE SEQUENCE</scope>
    <source>
        <strain evidence="1">EXF-8016</strain>
    </source>
</reference>
<evidence type="ECO:0000313" key="2">
    <source>
        <dbReference type="Proteomes" id="UP000767238"/>
    </source>
</evidence>
<evidence type="ECO:0000313" key="1">
    <source>
        <dbReference type="EMBL" id="KAH0237716.1"/>
    </source>
</evidence>
<accession>A0A9P8GQN0</accession>
<dbReference type="AlphaFoldDB" id="A0A9P8GQN0"/>
<name>A0A9P8GQN0_AURME</name>
<reference evidence="1" key="1">
    <citation type="journal article" date="2021" name="J Fungi (Basel)">
        <title>Virulence traits and population genomics of the black yeast Aureobasidium melanogenum.</title>
        <authorList>
            <person name="Cernosa A."/>
            <person name="Sun X."/>
            <person name="Gostincar C."/>
            <person name="Fang C."/>
            <person name="Gunde-Cimerman N."/>
            <person name="Song Z."/>
        </authorList>
    </citation>
    <scope>NUCLEOTIDE SEQUENCE</scope>
    <source>
        <strain evidence="1">EXF-8016</strain>
    </source>
</reference>
<dbReference type="EMBL" id="JAHFYH010000001">
    <property type="protein sequence ID" value="KAH0237716.1"/>
    <property type="molecule type" value="Genomic_DNA"/>
</dbReference>
<protein>
    <submittedName>
        <fullName evidence="1">Uncharacterized protein</fullName>
    </submittedName>
</protein>
<sequence length="272" mass="30449">MVDFTDRNFGYVNREDLSFEAQLVHVYESIHISNDEALDVVGWLKLPLRAKTVSLVSKGVSSPQRGEGDVGAVAWLGPCVVTAKVAIQGTEEQSMGIKLRHLNAAQRFIVVFRDWRVSFHGYTFLKIEFANRTVVTGRAWVVARRQRDPSFLACLQQRQGLCRCLPTIPDCSYVRGAPSVPSGPTSRKKLPLWSQSFPATTTSEKRKSSETRFDSKFSVAGPPLLLFAQASSSFWQPCREWRGLVFCYLLLSLQLIFAELGGRFLGHGDMLC</sequence>
<dbReference type="Proteomes" id="UP000767238">
    <property type="component" value="Unassembled WGS sequence"/>
</dbReference>
<organism evidence="1 2">
    <name type="scientific">Aureobasidium melanogenum</name>
    <name type="common">Aureobasidium pullulans var. melanogenum</name>
    <dbReference type="NCBI Taxonomy" id="46634"/>
    <lineage>
        <taxon>Eukaryota</taxon>
        <taxon>Fungi</taxon>
        <taxon>Dikarya</taxon>
        <taxon>Ascomycota</taxon>
        <taxon>Pezizomycotina</taxon>
        <taxon>Dothideomycetes</taxon>
        <taxon>Dothideomycetidae</taxon>
        <taxon>Dothideales</taxon>
        <taxon>Saccotheciaceae</taxon>
        <taxon>Aureobasidium</taxon>
    </lineage>
</organism>
<gene>
    <name evidence="1" type="ORF">KCV03_g316</name>
</gene>
<comment type="caution">
    <text evidence="1">The sequence shown here is derived from an EMBL/GenBank/DDBJ whole genome shotgun (WGS) entry which is preliminary data.</text>
</comment>